<dbReference type="HOGENOM" id="CLU_1402518_0_0_1"/>
<evidence type="ECO:0000313" key="2">
    <source>
        <dbReference type="EMBL" id="EJT68544.1"/>
    </source>
</evidence>
<keyword evidence="4" id="KW-1185">Reference proteome</keyword>
<sequence>MKLASSPPGRRGRDSASRTAKREATSRSSDLPPSSSVEAAAAAAAWRATASSSSVRPRSTLGQGGPSASKAALLRPTVSPRREATRGTVSGCSLRLEMMTSGSMSLSEAGAVAVAVAGAGAAAAAAAAAPLLRSLPQARLKPPTPLTPGPERMRSTNSWVRSAGSAPNQAETMAPRERTPWMAWAPPSSGSSSR</sequence>
<protein>
    <submittedName>
        <fullName evidence="2 3">Uncharacterized protein</fullName>
    </submittedName>
</protein>
<reference evidence="2" key="2">
    <citation type="submission" date="2010-07" db="EMBL/GenBank/DDBJ databases">
        <authorList>
            <consortium name="The Broad Institute Genome Sequencing Platform"/>
            <consortium name="Broad Institute Genome Sequencing Center for Infectious Disease"/>
            <person name="Ma L.-J."/>
            <person name="Dead R."/>
            <person name="Young S."/>
            <person name="Zeng Q."/>
            <person name="Koehrsen M."/>
            <person name="Alvarado L."/>
            <person name="Berlin A."/>
            <person name="Chapman S.B."/>
            <person name="Chen Z."/>
            <person name="Freedman E."/>
            <person name="Gellesch M."/>
            <person name="Goldberg J."/>
            <person name="Griggs A."/>
            <person name="Gujja S."/>
            <person name="Heilman E.R."/>
            <person name="Heiman D."/>
            <person name="Hepburn T."/>
            <person name="Howarth C."/>
            <person name="Jen D."/>
            <person name="Larson L."/>
            <person name="Mehta T."/>
            <person name="Neiman D."/>
            <person name="Pearson M."/>
            <person name="Roberts A."/>
            <person name="Saif S."/>
            <person name="Shea T."/>
            <person name="Shenoy N."/>
            <person name="Sisk P."/>
            <person name="Stolte C."/>
            <person name="Sykes S."/>
            <person name="Walk T."/>
            <person name="White J."/>
            <person name="Yandava C."/>
            <person name="Haas B."/>
            <person name="Nusbaum C."/>
            <person name="Birren B."/>
        </authorList>
    </citation>
    <scope>NUCLEOTIDE SEQUENCE</scope>
    <source>
        <strain evidence="2">R3-111a-1</strain>
    </source>
</reference>
<reference evidence="3" key="5">
    <citation type="submission" date="2018-04" db="UniProtKB">
        <authorList>
            <consortium name="EnsemblFungi"/>
        </authorList>
    </citation>
    <scope>IDENTIFICATION</scope>
    <source>
        <strain evidence="3">R3-111a-1</strain>
    </source>
</reference>
<dbReference type="Proteomes" id="UP000006039">
    <property type="component" value="Unassembled WGS sequence"/>
</dbReference>
<feature type="region of interest" description="Disordered" evidence="1">
    <location>
        <begin position="138"/>
        <end position="194"/>
    </location>
</feature>
<dbReference type="RefSeq" id="XP_009230076.1">
    <property type="nucleotide sequence ID" value="XM_009231812.1"/>
</dbReference>
<feature type="compositionally biased region" description="Low complexity" evidence="1">
    <location>
        <begin position="26"/>
        <end position="54"/>
    </location>
</feature>
<dbReference type="VEuPathDB" id="FungiDB:GGTG_13888"/>
<name>J3PK43_GAET3</name>
<evidence type="ECO:0000256" key="1">
    <source>
        <dbReference type="SAM" id="MobiDB-lite"/>
    </source>
</evidence>
<accession>J3PK43</accession>
<evidence type="ECO:0000313" key="3">
    <source>
        <dbReference type="EnsemblFungi" id="EJT68544"/>
    </source>
</evidence>
<dbReference type="EMBL" id="GL385466">
    <property type="protein sequence ID" value="EJT68544.1"/>
    <property type="molecule type" value="Genomic_DNA"/>
</dbReference>
<evidence type="ECO:0000313" key="4">
    <source>
        <dbReference type="Proteomes" id="UP000006039"/>
    </source>
</evidence>
<organism evidence="2">
    <name type="scientific">Gaeumannomyces tritici (strain R3-111a-1)</name>
    <name type="common">Wheat and barley take-all root rot fungus</name>
    <name type="synonym">Gaeumannomyces graminis var. tritici</name>
    <dbReference type="NCBI Taxonomy" id="644352"/>
    <lineage>
        <taxon>Eukaryota</taxon>
        <taxon>Fungi</taxon>
        <taxon>Dikarya</taxon>
        <taxon>Ascomycota</taxon>
        <taxon>Pezizomycotina</taxon>
        <taxon>Sordariomycetes</taxon>
        <taxon>Sordariomycetidae</taxon>
        <taxon>Magnaporthales</taxon>
        <taxon>Magnaporthaceae</taxon>
        <taxon>Gaeumannomyces</taxon>
    </lineage>
</organism>
<feature type="region of interest" description="Disordered" evidence="1">
    <location>
        <begin position="1"/>
        <end position="89"/>
    </location>
</feature>
<reference evidence="4" key="1">
    <citation type="submission" date="2010-07" db="EMBL/GenBank/DDBJ databases">
        <title>The genome sequence of Gaeumannomyces graminis var. tritici strain R3-111a-1.</title>
        <authorList>
            <consortium name="The Broad Institute Genome Sequencing Platform"/>
            <person name="Ma L.-J."/>
            <person name="Dead R."/>
            <person name="Young S."/>
            <person name="Zeng Q."/>
            <person name="Koehrsen M."/>
            <person name="Alvarado L."/>
            <person name="Berlin A."/>
            <person name="Chapman S.B."/>
            <person name="Chen Z."/>
            <person name="Freedman E."/>
            <person name="Gellesch M."/>
            <person name="Goldberg J."/>
            <person name="Griggs A."/>
            <person name="Gujja S."/>
            <person name="Heilman E.R."/>
            <person name="Heiman D."/>
            <person name="Hepburn T."/>
            <person name="Howarth C."/>
            <person name="Jen D."/>
            <person name="Larson L."/>
            <person name="Mehta T."/>
            <person name="Neiman D."/>
            <person name="Pearson M."/>
            <person name="Roberts A."/>
            <person name="Saif S."/>
            <person name="Shea T."/>
            <person name="Shenoy N."/>
            <person name="Sisk P."/>
            <person name="Stolte C."/>
            <person name="Sykes S."/>
            <person name="Walk T."/>
            <person name="White J."/>
            <person name="Yandava C."/>
            <person name="Haas B."/>
            <person name="Nusbaum C."/>
            <person name="Birren B."/>
        </authorList>
    </citation>
    <scope>NUCLEOTIDE SEQUENCE [LARGE SCALE GENOMIC DNA]</scope>
    <source>
        <strain evidence="4">R3-111a-1</strain>
    </source>
</reference>
<reference evidence="3" key="4">
    <citation type="journal article" date="2015" name="G3 (Bethesda)">
        <title>Genome sequences of three phytopathogenic species of the Magnaporthaceae family of fungi.</title>
        <authorList>
            <person name="Okagaki L.H."/>
            <person name="Nunes C.C."/>
            <person name="Sailsbery J."/>
            <person name="Clay B."/>
            <person name="Brown D."/>
            <person name="John T."/>
            <person name="Oh Y."/>
            <person name="Young N."/>
            <person name="Fitzgerald M."/>
            <person name="Haas B.J."/>
            <person name="Zeng Q."/>
            <person name="Young S."/>
            <person name="Adiconis X."/>
            <person name="Fan L."/>
            <person name="Levin J.Z."/>
            <person name="Mitchell T.K."/>
            <person name="Okubara P.A."/>
            <person name="Farman M.L."/>
            <person name="Kohn L.M."/>
            <person name="Birren B."/>
            <person name="Ma L.-J."/>
            <person name="Dean R.A."/>
        </authorList>
    </citation>
    <scope>NUCLEOTIDE SEQUENCE</scope>
    <source>
        <strain evidence="3">R3-111a-1</strain>
    </source>
</reference>
<dbReference type="GeneID" id="20354346"/>
<feature type="compositionally biased region" description="Polar residues" evidence="1">
    <location>
        <begin position="155"/>
        <end position="171"/>
    </location>
</feature>
<proteinExistence type="predicted"/>
<feature type="compositionally biased region" description="Basic and acidic residues" evidence="1">
    <location>
        <begin position="11"/>
        <end position="25"/>
    </location>
</feature>
<gene>
    <name evidence="3" type="primary">20354346</name>
    <name evidence="2" type="ORF">GGTG_13888</name>
</gene>
<reference evidence="2" key="3">
    <citation type="submission" date="2010-09" db="EMBL/GenBank/DDBJ databases">
        <title>Annotation of Gaeumannomyces graminis var. tritici R3-111a-1.</title>
        <authorList>
            <consortium name="The Broad Institute Genome Sequencing Platform"/>
            <person name="Ma L.-J."/>
            <person name="Dead R."/>
            <person name="Young S.K."/>
            <person name="Zeng Q."/>
            <person name="Gargeya S."/>
            <person name="Fitzgerald M."/>
            <person name="Haas B."/>
            <person name="Abouelleil A."/>
            <person name="Alvarado L."/>
            <person name="Arachchi H.M."/>
            <person name="Berlin A."/>
            <person name="Brown A."/>
            <person name="Chapman S.B."/>
            <person name="Chen Z."/>
            <person name="Dunbar C."/>
            <person name="Freedman E."/>
            <person name="Gearin G."/>
            <person name="Gellesch M."/>
            <person name="Goldberg J."/>
            <person name="Griggs A."/>
            <person name="Gujja S."/>
            <person name="Heiman D."/>
            <person name="Howarth C."/>
            <person name="Larson L."/>
            <person name="Lui A."/>
            <person name="MacDonald P.J.P."/>
            <person name="Mehta T."/>
            <person name="Montmayeur A."/>
            <person name="Murphy C."/>
            <person name="Neiman D."/>
            <person name="Pearson M."/>
            <person name="Priest M."/>
            <person name="Roberts A."/>
            <person name="Saif S."/>
            <person name="Shea T."/>
            <person name="Shenoy N."/>
            <person name="Sisk P."/>
            <person name="Stolte C."/>
            <person name="Sykes S."/>
            <person name="Yandava C."/>
            <person name="Wortman J."/>
            <person name="Nusbaum C."/>
            <person name="Birren B."/>
        </authorList>
    </citation>
    <scope>NUCLEOTIDE SEQUENCE</scope>
    <source>
        <strain evidence="2">R3-111a-1</strain>
    </source>
</reference>
<dbReference type="EnsemblFungi" id="EJT68544">
    <property type="protein sequence ID" value="EJT68544"/>
    <property type="gene ID" value="GGTG_13888"/>
</dbReference>
<dbReference type="AlphaFoldDB" id="J3PK43"/>